<gene>
    <name evidence="2" type="ORF">TNIN_137051</name>
</gene>
<dbReference type="AlphaFoldDB" id="A0A8X6Y4H1"/>
<feature type="compositionally biased region" description="Polar residues" evidence="1">
    <location>
        <begin position="1"/>
        <end position="11"/>
    </location>
</feature>
<name>A0A8X6Y4H1_9ARAC</name>
<accession>A0A8X6Y4H1</accession>
<evidence type="ECO:0000313" key="2">
    <source>
        <dbReference type="EMBL" id="GFY65875.1"/>
    </source>
</evidence>
<dbReference type="EMBL" id="BMAV01015736">
    <property type="protein sequence ID" value="GFY65875.1"/>
    <property type="molecule type" value="Genomic_DNA"/>
</dbReference>
<protein>
    <submittedName>
        <fullName evidence="2">Uncharacterized protein</fullName>
    </submittedName>
</protein>
<organism evidence="2 3">
    <name type="scientific">Trichonephila inaurata madagascariensis</name>
    <dbReference type="NCBI Taxonomy" id="2747483"/>
    <lineage>
        <taxon>Eukaryota</taxon>
        <taxon>Metazoa</taxon>
        <taxon>Ecdysozoa</taxon>
        <taxon>Arthropoda</taxon>
        <taxon>Chelicerata</taxon>
        <taxon>Arachnida</taxon>
        <taxon>Araneae</taxon>
        <taxon>Araneomorphae</taxon>
        <taxon>Entelegynae</taxon>
        <taxon>Araneoidea</taxon>
        <taxon>Nephilidae</taxon>
        <taxon>Trichonephila</taxon>
        <taxon>Trichonephila inaurata</taxon>
    </lineage>
</organism>
<comment type="caution">
    <text evidence="2">The sequence shown here is derived from an EMBL/GenBank/DDBJ whole genome shotgun (WGS) entry which is preliminary data.</text>
</comment>
<feature type="compositionally biased region" description="Polar residues" evidence="1">
    <location>
        <begin position="20"/>
        <end position="31"/>
    </location>
</feature>
<feature type="region of interest" description="Disordered" evidence="1">
    <location>
        <begin position="1"/>
        <end position="35"/>
    </location>
</feature>
<evidence type="ECO:0000313" key="3">
    <source>
        <dbReference type="Proteomes" id="UP000886998"/>
    </source>
</evidence>
<proteinExistence type="predicted"/>
<reference evidence="2" key="1">
    <citation type="submission" date="2020-08" db="EMBL/GenBank/DDBJ databases">
        <title>Multicomponent nature underlies the extraordinary mechanical properties of spider dragline silk.</title>
        <authorList>
            <person name="Kono N."/>
            <person name="Nakamura H."/>
            <person name="Mori M."/>
            <person name="Yoshida Y."/>
            <person name="Ohtoshi R."/>
            <person name="Malay A.D."/>
            <person name="Moran D.A.P."/>
            <person name="Tomita M."/>
            <person name="Numata K."/>
            <person name="Arakawa K."/>
        </authorList>
    </citation>
    <scope>NUCLEOTIDE SEQUENCE</scope>
</reference>
<sequence>MTATTRGLDSSKQIEEGSAEWSQVNSPQSVGEKTLPKAISGPIGVLYSSEGASQLQGVIRGADRYSPGERWRRHKNFISRSFRNLIRERS</sequence>
<evidence type="ECO:0000256" key="1">
    <source>
        <dbReference type="SAM" id="MobiDB-lite"/>
    </source>
</evidence>
<keyword evidence="3" id="KW-1185">Reference proteome</keyword>
<dbReference type="Proteomes" id="UP000886998">
    <property type="component" value="Unassembled WGS sequence"/>
</dbReference>